<accession>A0A813BUP2</accession>
<protein>
    <submittedName>
        <fullName evidence="1">Uncharacterized protein</fullName>
    </submittedName>
</protein>
<proteinExistence type="predicted"/>
<keyword evidence="2" id="KW-1185">Reference proteome</keyword>
<dbReference type="AlphaFoldDB" id="A0A813BUP2"/>
<dbReference type="OrthoDB" id="443642at2759"/>
<dbReference type="Proteomes" id="UP000601435">
    <property type="component" value="Unassembled WGS sequence"/>
</dbReference>
<feature type="non-terminal residue" evidence="1">
    <location>
        <position position="1"/>
    </location>
</feature>
<organism evidence="1 2">
    <name type="scientific">Symbiodinium necroappetens</name>
    <dbReference type="NCBI Taxonomy" id="1628268"/>
    <lineage>
        <taxon>Eukaryota</taxon>
        <taxon>Sar</taxon>
        <taxon>Alveolata</taxon>
        <taxon>Dinophyceae</taxon>
        <taxon>Suessiales</taxon>
        <taxon>Symbiodiniaceae</taxon>
        <taxon>Symbiodinium</taxon>
    </lineage>
</organism>
<gene>
    <name evidence="1" type="ORF">SNEC2469_LOCUS31393</name>
</gene>
<name>A0A813BUP2_9DINO</name>
<evidence type="ECO:0000313" key="2">
    <source>
        <dbReference type="Proteomes" id="UP000601435"/>
    </source>
</evidence>
<comment type="caution">
    <text evidence="1">The sequence shown here is derived from an EMBL/GenBank/DDBJ whole genome shotgun (WGS) entry which is preliminary data.</text>
</comment>
<sequence length="230" mass="25555">IFMKRLKARQQYQNHPLQLSMTILKKKMLKLAEANFVRGGRAFGFGLKEIPTPLPSFRASSSYAVYPKQASAVQLSFAVPSPAPEQLSMSSTSLTLNTGVRQKPRMVQDAFTTSQDGHRELNEKNAALFSALCHSHASVSSVLSQLAQSQHGKAIRERLLSKVSDTTAARYLRSVQLFFVAYEELGGQLEEINTGLFLDAFFALSRSSEDGPLSNSQNVLKALRWYKKLL</sequence>
<feature type="non-terminal residue" evidence="1">
    <location>
        <position position="230"/>
    </location>
</feature>
<reference evidence="1" key="1">
    <citation type="submission" date="2021-02" db="EMBL/GenBank/DDBJ databases">
        <authorList>
            <person name="Dougan E. K."/>
            <person name="Rhodes N."/>
            <person name="Thang M."/>
            <person name="Chan C."/>
        </authorList>
    </citation>
    <scope>NUCLEOTIDE SEQUENCE</scope>
</reference>
<dbReference type="EMBL" id="CAJNJA010075890">
    <property type="protein sequence ID" value="CAE7916039.1"/>
    <property type="molecule type" value="Genomic_DNA"/>
</dbReference>
<evidence type="ECO:0000313" key="1">
    <source>
        <dbReference type="EMBL" id="CAE7916039.1"/>
    </source>
</evidence>